<organism evidence="1">
    <name type="scientific">marine sediment metagenome</name>
    <dbReference type="NCBI Taxonomy" id="412755"/>
    <lineage>
        <taxon>unclassified sequences</taxon>
        <taxon>metagenomes</taxon>
        <taxon>ecological metagenomes</taxon>
    </lineage>
</organism>
<proteinExistence type="predicted"/>
<dbReference type="AlphaFoldDB" id="A0A0F9PR42"/>
<dbReference type="InterPro" id="IPR036390">
    <property type="entry name" value="WH_DNA-bd_sf"/>
</dbReference>
<evidence type="ECO:0008006" key="2">
    <source>
        <dbReference type="Google" id="ProtNLM"/>
    </source>
</evidence>
<reference evidence="1" key="1">
    <citation type="journal article" date="2015" name="Nature">
        <title>Complex archaea that bridge the gap between prokaryotes and eukaryotes.</title>
        <authorList>
            <person name="Spang A."/>
            <person name="Saw J.H."/>
            <person name="Jorgensen S.L."/>
            <person name="Zaremba-Niedzwiedzka K."/>
            <person name="Martijn J."/>
            <person name="Lind A.E."/>
            <person name="van Eijk R."/>
            <person name="Schleper C."/>
            <person name="Guy L."/>
            <person name="Ettema T.J."/>
        </authorList>
    </citation>
    <scope>NUCLEOTIDE SEQUENCE</scope>
</reference>
<dbReference type="InterPro" id="IPR036388">
    <property type="entry name" value="WH-like_DNA-bd_sf"/>
</dbReference>
<name>A0A0F9PR42_9ZZZZ</name>
<gene>
    <name evidence="1" type="ORF">LCGC14_0795840</name>
</gene>
<dbReference type="SUPFAM" id="SSF46785">
    <property type="entry name" value="Winged helix' DNA-binding domain"/>
    <property type="match status" value="1"/>
</dbReference>
<comment type="caution">
    <text evidence="1">The sequence shown here is derived from an EMBL/GenBank/DDBJ whole genome shotgun (WGS) entry which is preliminary data.</text>
</comment>
<evidence type="ECO:0000313" key="1">
    <source>
        <dbReference type="EMBL" id="KKN34235.1"/>
    </source>
</evidence>
<dbReference type="EMBL" id="LAZR01002118">
    <property type="protein sequence ID" value="KKN34235.1"/>
    <property type="molecule type" value="Genomic_DNA"/>
</dbReference>
<protein>
    <recommendedName>
        <fullName evidence="2">HTH marR-type domain-containing protein</fullName>
    </recommendedName>
</protein>
<sequence length="88" mass="10622">MKDEYKHMTPIQSSIVKLLWRDNMFSRGKLCKELKRAWTTVFDNLMKLMKKDIIEQESHNNNKQGRPVKLWYLSEEFIKEMESELDNG</sequence>
<accession>A0A0F9PR42</accession>
<dbReference type="Gene3D" id="1.10.10.10">
    <property type="entry name" value="Winged helix-like DNA-binding domain superfamily/Winged helix DNA-binding domain"/>
    <property type="match status" value="1"/>
</dbReference>